<dbReference type="GO" id="GO:0009986">
    <property type="term" value="C:cell surface"/>
    <property type="evidence" value="ECO:0007669"/>
    <property type="project" value="TreeGrafter"/>
</dbReference>
<comment type="similarity">
    <text evidence="7">Belongs to the glycosyl hydrolase 5 (cellulase A) family.</text>
</comment>
<dbReference type="Pfam" id="PF00150">
    <property type="entry name" value="Cellulase"/>
    <property type="match status" value="1"/>
</dbReference>
<dbReference type="GO" id="GO:0030245">
    <property type="term" value="P:cellulose catabolic process"/>
    <property type="evidence" value="ECO:0007669"/>
    <property type="project" value="UniProtKB-KW"/>
</dbReference>
<feature type="chain" id="PRO_5015588683" evidence="8">
    <location>
        <begin position="26"/>
        <end position="556"/>
    </location>
</feature>
<keyword evidence="2 7" id="KW-0378">Hydrolase</keyword>
<evidence type="ECO:0000256" key="1">
    <source>
        <dbReference type="ARBA" id="ARBA00022729"/>
    </source>
</evidence>
<dbReference type="RefSeq" id="WP_245891123.1">
    <property type="nucleotide sequence ID" value="NZ_PZZP01000001.1"/>
</dbReference>
<comment type="caution">
    <text evidence="12">The sequence shown here is derived from an EMBL/GenBank/DDBJ whole genome shotgun (WGS) entry which is preliminary data.</text>
</comment>
<gene>
    <name evidence="12" type="ORF">C8J48_2131</name>
</gene>
<name>A0A2T4ZC92_9BACL</name>
<evidence type="ECO:0000256" key="7">
    <source>
        <dbReference type="RuleBase" id="RU361153"/>
    </source>
</evidence>
<evidence type="ECO:0000256" key="8">
    <source>
        <dbReference type="SAM" id="SignalP"/>
    </source>
</evidence>
<keyword evidence="3" id="KW-0136">Cellulose degradation</keyword>
<dbReference type="InterPro" id="IPR013783">
    <property type="entry name" value="Ig-like_fold"/>
</dbReference>
<reference evidence="12 13" key="1">
    <citation type="submission" date="2018-04" db="EMBL/GenBank/DDBJ databases">
        <title>Genomic Encyclopedia of Archaeal and Bacterial Type Strains, Phase II (KMG-II): from individual species to whole genera.</title>
        <authorList>
            <person name="Goeker M."/>
        </authorList>
    </citation>
    <scope>NUCLEOTIDE SEQUENCE [LARGE SCALE GENOMIC DNA]</scope>
    <source>
        <strain evidence="12 13">DSM 45169</strain>
    </source>
</reference>
<evidence type="ECO:0000256" key="2">
    <source>
        <dbReference type="ARBA" id="ARBA00022801"/>
    </source>
</evidence>
<feature type="domain" description="Glycoside hydrolase family 5" evidence="9">
    <location>
        <begin position="67"/>
        <end position="331"/>
    </location>
</feature>
<dbReference type="InterPro" id="IPR001547">
    <property type="entry name" value="Glyco_hydro_5"/>
</dbReference>
<dbReference type="GO" id="GO:0005576">
    <property type="term" value="C:extracellular region"/>
    <property type="evidence" value="ECO:0007669"/>
    <property type="project" value="TreeGrafter"/>
</dbReference>
<sequence length="556" mass="63542">MKKILRLFVIFAIIGILMYVPVAIAAPNAGDDAKKAQQKFQALDANEAVAAMTPGWNLGNTLDAVPTEGSWNNPPVEEHTFDDIKNSGFKSVRIPVTWDSHIGPGPEYRIDDSWMRRVEQVTDWALERDFYVVLNVHHDSWLWVHEMERDPEGTLDKLEKVWAQIARHFGTKSEKLMFEVINEPTGMNAEQMNHLNRSILETIRTSGGYNDERLVIVGALHDNGDNLVDDSFEVPDDEHLILTFHYYSPWDYVAGWWGNTTWGTAQDRQQMENDLRPLYERYTSQGYPIILGEYGTLGNNEKHSKWLYHDHLIRLCRQYGIATMWWDNGNDHFDRSKRQWRDPVVKDIIEEASAGNINAFIKPVDLYVRADEAVTDQPVDLLLNGNRLTGISHGSTRLVEGTDYTYDETNAKVTLKADFVAGLLEESKLGTNAQLTFSFSTGAEQVMDVIQYDDPTPTVQTIVIHPQDREENITIPLEWNGTKLRTIKAVTDATGRPVLEEKWDWTPYINYGDDFQVEDGQLELTPAFLEYVKENATLTVEFYPEGTETQVKLQVP</sequence>
<dbReference type="InterPro" id="IPR014756">
    <property type="entry name" value="Ig_E-set"/>
</dbReference>
<feature type="signal peptide" evidence="8">
    <location>
        <begin position="1"/>
        <end position="25"/>
    </location>
</feature>
<evidence type="ECO:0000256" key="3">
    <source>
        <dbReference type="ARBA" id="ARBA00023001"/>
    </source>
</evidence>
<evidence type="ECO:0000256" key="4">
    <source>
        <dbReference type="ARBA" id="ARBA00023277"/>
    </source>
</evidence>
<dbReference type="Proteomes" id="UP000241639">
    <property type="component" value="Unassembled WGS sequence"/>
</dbReference>
<dbReference type="GO" id="GO:0008422">
    <property type="term" value="F:beta-glucosidase activity"/>
    <property type="evidence" value="ECO:0007669"/>
    <property type="project" value="TreeGrafter"/>
</dbReference>
<proteinExistence type="inferred from homology"/>
<evidence type="ECO:0000259" key="11">
    <source>
        <dbReference type="Pfam" id="PF18448"/>
    </source>
</evidence>
<evidence type="ECO:0000259" key="10">
    <source>
        <dbReference type="Pfam" id="PF03442"/>
    </source>
</evidence>
<keyword evidence="6" id="KW-0624">Polysaccharide degradation</keyword>
<dbReference type="PANTHER" id="PTHR31297:SF17">
    <property type="entry name" value="ENDOGLUCANASE"/>
    <property type="match status" value="1"/>
</dbReference>
<keyword evidence="1 8" id="KW-0732">Signal</keyword>
<dbReference type="PIRSF" id="PIRSF001043">
    <property type="entry name" value="Endoglucanase_B"/>
    <property type="match status" value="1"/>
</dbReference>
<dbReference type="InterPro" id="IPR040946">
    <property type="entry name" value="CBM46"/>
</dbReference>
<evidence type="ECO:0000256" key="5">
    <source>
        <dbReference type="ARBA" id="ARBA00023295"/>
    </source>
</evidence>
<feature type="domain" description="Carbohydrate binding X2" evidence="10">
    <location>
        <begin position="367"/>
        <end position="449"/>
    </location>
</feature>
<evidence type="ECO:0000256" key="6">
    <source>
        <dbReference type="ARBA" id="ARBA00023326"/>
    </source>
</evidence>
<accession>A0A2T4ZC92</accession>
<dbReference type="PROSITE" id="PS00659">
    <property type="entry name" value="GLYCOSYL_HYDROL_F5"/>
    <property type="match status" value="1"/>
</dbReference>
<keyword evidence="5 7" id="KW-0326">Glycosidase</keyword>
<organism evidence="12 13">
    <name type="scientific">Desmospora activa DSM 45169</name>
    <dbReference type="NCBI Taxonomy" id="1121389"/>
    <lineage>
        <taxon>Bacteria</taxon>
        <taxon>Bacillati</taxon>
        <taxon>Bacillota</taxon>
        <taxon>Bacilli</taxon>
        <taxon>Bacillales</taxon>
        <taxon>Thermoactinomycetaceae</taxon>
        <taxon>Desmospora</taxon>
    </lineage>
</organism>
<evidence type="ECO:0000313" key="12">
    <source>
        <dbReference type="EMBL" id="PTM59508.1"/>
    </source>
</evidence>
<keyword evidence="4" id="KW-0119">Carbohydrate metabolism</keyword>
<dbReference type="SUPFAM" id="SSF81296">
    <property type="entry name" value="E set domains"/>
    <property type="match status" value="1"/>
</dbReference>
<dbReference type="InterPro" id="IPR005102">
    <property type="entry name" value="Carbo-bd_X2"/>
</dbReference>
<dbReference type="Pfam" id="PF03442">
    <property type="entry name" value="CBM_X2"/>
    <property type="match status" value="1"/>
</dbReference>
<dbReference type="InterPro" id="IPR016282">
    <property type="entry name" value="Glyco_hydro_5_endoGlcnase_B"/>
</dbReference>
<protein>
    <submittedName>
        <fullName evidence="12">Endoglucanase</fullName>
    </submittedName>
</protein>
<dbReference type="InterPro" id="IPR017853">
    <property type="entry name" value="GH"/>
</dbReference>
<dbReference type="Pfam" id="PF18448">
    <property type="entry name" value="CBM46"/>
    <property type="match status" value="1"/>
</dbReference>
<feature type="domain" description="Endoglucanase B carbohydrate binding" evidence="11">
    <location>
        <begin position="471"/>
        <end position="543"/>
    </location>
</feature>
<dbReference type="EMBL" id="PZZP01000001">
    <property type="protein sequence ID" value="PTM59508.1"/>
    <property type="molecule type" value="Genomic_DNA"/>
</dbReference>
<dbReference type="InterPro" id="IPR050386">
    <property type="entry name" value="Glycosyl_hydrolase_5"/>
</dbReference>
<dbReference type="AlphaFoldDB" id="A0A2T4ZC92"/>
<dbReference type="Gene3D" id="3.20.20.80">
    <property type="entry name" value="Glycosidases"/>
    <property type="match status" value="1"/>
</dbReference>
<dbReference type="Gene3D" id="2.60.40.10">
    <property type="entry name" value="Immunoglobulins"/>
    <property type="match status" value="2"/>
</dbReference>
<keyword evidence="13" id="KW-1185">Reference proteome</keyword>
<dbReference type="PANTHER" id="PTHR31297">
    <property type="entry name" value="GLUCAN ENDO-1,6-BETA-GLUCOSIDASE B"/>
    <property type="match status" value="1"/>
</dbReference>
<dbReference type="SUPFAM" id="SSF51445">
    <property type="entry name" value="(Trans)glycosidases"/>
    <property type="match status" value="1"/>
</dbReference>
<evidence type="ECO:0000259" key="9">
    <source>
        <dbReference type="Pfam" id="PF00150"/>
    </source>
</evidence>
<dbReference type="InterPro" id="IPR018087">
    <property type="entry name" value="Glyco_hydro_5_CS"/>
</dbReference>
<evidence type="ECO:0000313" key="13">
    <source>
        <dbReference type="Proteomes" id="UP000241639"/>
    </source>
</evidence>